<evidence type="ECO:0000256" key="3">
    <source>
        <dbReference type="ARBA" id="ARBA00023306"/>
    </source>
</evidence>
<feature type="domain" description="Cyclin-like" evidence="6">
    <location>
        <begin position="286"/>
        <end position="370"/>
    </location>
</feature>
<dbReference type="PANTHER" id="PTHR10177">
    <property type="entry name" value="CYCLINS"/>
    <property type="match status" value="1"/>
</dbReference>
<accession>A0A1W4WNA3</accession>
<dbReference type="GO" id="GO:0005634">
    <property type="term" value="C:nucleus"/>
    <property type="evidence" value="ECO:0007669"/>
    <property type="project" value="UniProtKB-ARBA"/>
</dbReference>
<dbReference type="PIRSF" id="PIRSF001771">
    <property type="entry name" value="Cyclin_A_B_D_E"/>
    <property type="match status" value="1"/>
</dbReference>
<sequence length="500" mass="57228">MAPTRATKPELILAVGAKRVNTNAISTRSKSTIINVVKERAKRKADGSPPKENGVKRSAFGDITNALKKTKETEIKGKTIIKVPNAAKKVKVQAKVLPTVRTVNHKKNENTCPPPAPVNNKPRTRATQRLHQPNQTVQKPKEVLKDNTNVNQKIKTRLSNEFEKTEESLYSTAIDINISNCNSSTVKSNGSKIDQTEENDKGIDRLSKVSFVAQQLEKKLTLNSYCGSPEGIDDFDKENWNDPFQVSHYAMDIFNYLKERESYFTIKDYMDHQIHLSCWMRTLLIDWMVEIQESFELNHETLYLGVKLVDLYLSKVIVSRDDLQLVGVASIFIASKFDERIPPSVDDFVYICDSAYDRRKLLRMEMNILKVIDFDLGIPLSYRFLRRYARCAKVNMPTLTLARFILEYSLMDYAIVTLRDSKLAAAALYIALKMKNISGWTPTLEYYTGYTLMEFIDIARLLNNGLHQKPKEQIMTVRNKYSHKIFFHVAKTPLVPTEDL</sequence>
<dbReference type="AlphaFoldDB" id="A0A1W4WNA3"/>
<dbReference type="Gene3D" id="1.10.472.10">
    <property type="entry name" value="Cyclin-like"/>
    <property type="match status" value="2"/>
</dbReference>
<dbReference type="RefSeq" id="XP_018321942.1">
    <property type="nucleotide sequence ID" value="XM_018466440.2"/>
</dbReference>
<evidence type="ECO:0000256" key="2">
    <source>
        <dbReference type="ARBA" id="ARBA00023127"/>
    </source>
</evidence>
<comment type="similarity">
    <text evidence="4">Belongs to the cyclin family.</text>
</comment>
<protein>
    <submittedName>
        <fullName evidence="9">G2/mitotic-specific cyclin-B3</fullName>
    </submittedName>
</protein>
<proteinExistence type="inferred from homology"/>
<organism evidence="8 9">
    <name type="scientific">Agrilus planipennis</name>
    <name type="common">Emerald ash borer</name>
    <name type="synonym">Agrilus marcopoli</name>
    <dbReference type="NCBI Taxonomy" id="224129"/>
    <lineage>
        <taxon>Eukaryota</taxon>
        <taxon>Metazoa</taxon>
        <taxon>Ecdysozoa</taxon>
        <taxon>Arthropoda</taxon>
        <taxon>Hexapoda</taxon>
        <taxon>Insecta</taxon>
        <taxon>Pterygota</taxon>
        <taxon>Neoptera</taxon>
        <taxon>Endopterygota</taxon>
        <taxon>Coleoptera</taxon>
        <taxon>Polyphaga</taxon>
        <taxon>Elateriformia</taxon>
        <taxon>Buprestoidea</taxon>
        <taxon>Buprestidae</taxon>
        <taxon>Agrilinae</taxon>
        <taxon>Agrilus</taxon>
    </lineage>
</organism>
<dbReference type="Pfam" id="PF00134">
    <property type="entry name" value="Cyclin_N"/>
    <property type="match status" value="1"/>
</dbReference>
<dbReference type="CDD" id="cd20508">
    <property type="entry name" value="CYCLIN_CCNB3_rpt1"/>
    <property type="match status" value="1"/>
</dbReference>
<dbReference type="InterPro" id="IPR004367">
    <property type="entry name" value="Cyclin_C-dom"/>
</dbReference>
<dbReference type="Proteomes" id="UP000192223">
    <property type="component" value="Unplaced"/>
</dbReference>
<dbReference type="GeneID" id="108734773"/>
<dbReference type="InterPro" id="IPR046965">
    <property type="entry name" value="Cyclin_A/B-like"/>
</dbReference>
<evidence type="ECO:0000313" key="9">
    <source>
        <dbReference type="RefSeq" id="XP_018321942.1"/>
    </source>
</evidence>
<dbReference type="InterPro" id="IPR013763">
    <property type="entry name" value="Cyclin-like_dom"/>
</dbReference>
<dbReference type="InterPro" id="IPR036915">
    <property type="entry name" value="Cyclin-like_sf"/>
</dbReference>
<name>A0A1W4WNA3_AGRPL</name>
<dbReference type="OrthoDB" id="5590282at2759"/>
<keyword evidence="3" id="KW-0131">Cell cycle</keyword>
<keyword evidence="1" id="KW-0132">Cell division</keyword>
<evidence type="ECO:0000313" key="8">
    <source>
        <dbReference type="Proteomes" id="UP000192223"/>
    </source>
</evidence>
<dbReference type="GO" id="GO:0051301">
    <property type="term" value="P:cell division"/>
    <property type="evidence" value="ECO:0007669"/>
    <property type="project" value="UniProtKB-KW"/>
</dbReference>
<feature type="domain" description="Cyclin-like" evidence="6">
    <location>
        <begin position="383"/>
        <end position="464"/>
    </location>
</feature>
<evidence type="ECO:0000256" key="5">
    <source>
        <dbReference type="SAM" id="MobiDB-lite"/>
    </source>
</evidence>
<reference evidence="9" key="1">
    <citation type="submission" date="2025-08" db="UniProtKB">
        <authorList>
            <consortium name="RefSeq"/>
        </authorList>
    </citation>
    <scope>IDENTIFICATION</scope>
    <source>
        <tissue evidence="9">Entire body</tissue>
    </source>
</reference>
<dbReference type="Pfam" id="PF02984">
    <property type="entry name" value="Cyclin_C"/>
    <property type="match status" value="1"/>
</dbReference>
<dbReference type="SUPFAM" id="SSF47954">
    <property type="entry name" value="Cyclin-like"/>
    <property type="match status" value="2"/>
</dbReference>
<dbReference type="InParanoid" id="A0A1W4WNA3"/>
<feature type="domain" description="Cyclin C-terminal" evidence="7">
    <location>
        <begin position="379"/>
        <end position="495"/>
    </location>
</feature>
<dbReference type="FunFam" id="1.10.472.10:FF:000001">
    <property type="entry name" value="G2/mitotic-specific cyclin"/>
    <property type="match status" value="1"/>
</dbReference>
<dbReference type="InterPro" id="IPR039361">
    <property type="entry name" value="Cyclin"/>
</dbReference>
<dbReference type="GO" id="GO:0016538">
    <property type="term" value="F:cyclin-dependent protein serine/threonine kinase regulator activity"/>
    <property type="evidence" value="ECO:0007669"/>
    <property type="project" value="InterPro"/>
</dbReference>
<evidence type="ECO:0000259" key="7">
    <source>
        <dbReference type="SMART" id="SM01332"/>
    </source>
</evidence>
<dbReference type="SMART" id="SM01332">
    <property type="entry name" value="Cyclin_C"/>
    <property type="match status" value="1"/>
</dbReference>
<gene>
    <name evidence="9" type="primary">LOC108734773</name>
</gene>
<evidence type="ECO:0000256" key="4">
    <source>
        <dbReference type="RuleBase" id="RU000383"/>
    </source>
</evidence>
<dbReference type="GO" id="GO:0044772">
    <property type="term" value="P:mitotic cell cycle phase transition"/>
    <property type="evidence" value="ECO:0007669"/>
    <property type="project" value="InterPro"/>
</dbReference>
<evidence type="ECO:0000259" key="6">
    <source>
        <dbReference type="SMART" id="SM00385"/>
    </source>
</evidence>
<dbReference type="KEGG" id="apln:108734773"/>
<dbReference type="InterPro" id="IPR006671">
    <property type="entry name" value="Cyclin_N"/>
</dbReference>
<feature type="region of interest" description="Disordered" evidence="5">
    <location>
        <begin position="105"/>
        <end position="136"/>
    </location>
</feature>
<dbReference type="FunCoup" id="A0A1W4WNA3">
    <property type="interactions" value="98"/>
</dbReference>
<evidence type="ECO:0000256" key="1">
    <source>
        <dbReference type="ARBA" id="ARBA00022618"/>
    </source>
</evidence>
<keyword evidence="2 4" id="KW-0195">Cyclin</keyword>
<dbReference type="STRING" id="224129.A0A1W4WNA3"/>
<dbReference type="SMART" id="SM00385">
    <property type="entry name" value="CYCLIN"/>
    <property type="match status" value="2"/>
</dbReference>
<keyword evidence="8" id="KW-1185">Reference proteome</keyword>